<evidence type="ECO:0000313" key="3">
    <source>
        <dbReference type="Proteomes" id="UP000244937"/>
    </source>
</evidence>
<proteinExistence type="predicted"/>
<organism evidence="2 3">
    <name type="scientific">Flavobacterium pallidum</name>
    <dbReference type="NCBI Taxonomy" id="2172098"/>
    <lineage>
        <taxon>Bacteria</taxon>
        <taxon>Pseudomonadati</taxon>
        <taxon>Bacteroidota</taxon>
        <taxon>Flavobacteriia</taxon>
        <taxon>Flavobacteriales</taxon>
        <taxon>Flavobacteriaceae</taxon>
        <taxon>Flavobacterium</taxon>
    </lineage>
</organism>
<evidence type="ECO:0000256" key="1">
    <source>
        <dbReference type="SAM" id="SignalP"/>
    </source>
</evidence>
<dbReference type="KEGG" id="fpal:HYN49_08305"/>
<dbReference type="OrthoDB" id="1492374at2"/>
<evidence type="ECO:0008006" key="4">
    <source>
        <dbReference type="Google" id="ProtNLM"/>
    </source>
</evidence>
<evidence type="ECO:0000313" key="2">
    <source>
        <dbReference type="EMBL" id="AWI25901.1"/>
    </source>
</evidence>
<keyword evidence="3" id="KW-1185">Reference proteome</keyword>
<dbReference type="InterPro" id="IPR011250">
    <property type="entry name" value="OMP/PagP_B-barrel"/>
</dbReference>
<dbReference type="RefSeq" id="WP_108903685.1">
    <property type="nucleotide sequence ID" value="NZ_CP029187.1"/>
</dbReference>
<reference evidence="2 3" key="1">
    <citation type="submission" date="2018-05" db="EMBL/GenBank/DDBJ databases">
        <title>Genome sequencing of Flavobacterium sp. HYN0049.</title>
        <authorList>
            <person name="Yi H."/>
            <person name="Baek C."/>
        </authorList>
    </citation>
    <scope>NUCLEOTIDE SEQUENCE [LARGE SCALE GENOMIC DNA]</scope>
    <source>
        <strain evidence="2 3">HYN0049</strain>
    </source>
</reference>
<protein>
    <recommendedName>
        <fullName evidence="4">Outer membrane protein beta-barrel domain-containing protein</fullName>
    </recommendedName>
</protein>
<accession>A0A2S1SHP9</accession>
<name>A0A2S1SHP9_9FLAO</name>
<dbReference type="SUPFAM" id="SSF56925">
    <property type="entry name" value="OMPA-like"/>
    <property type="match status" value="1"/>
</dbReference>
<sequence length="166" mass="17214">MKKLLLSVAAVLAFGLVSAQDSDGGFKVGIHVGIPMGDAGDLYSANYGADIAYMFPVADSFLLGATTGYSFYSGKEYDLGGVTVKQNGAFIPVAAAAQYSLDTNWFIGADLGYAVYSGDGDGNGGMYYQPKVGFQTETMQFYAGYKGISVEGGSVSSVGVGAAYKF</sequence>
<dbReference type="AlphaFoldDB" id="A0A2S1SHP9"/>
<keyword evidence="1" id="KW-0732">Signal</keyword>
<gene>
    <name evidence="2" type="ORF">HYN49_08305</name>
</gene>
<dbReference type="Proteomes" id="UP000244937">
    <property type="component" value="Chromosome"/>
</dbReference>
<feature type="chain" id="PRO_5015422694" description="Outer membrane protein beta-barrel domain-containing protein" evidence="1">
    <location>
        <begin position="20"/>
        <end position="166"/>
    </location>
</feature>
<dbReference type="EMBL" id="CP029187">
    <property type="protein sequence ID" value="AWI25901.1"/>
    <property type="molecule type" value="Genomic_DNA"/>
</dbReference>
<feature type="signal peptide" evidence="1">
    <location>
        <begin position="1"/>
        <end position="19"/>
    </location>
</feature>